<name>A0ABU7X9B8_9FIRM</name>
<keyword evidence="3" id="KW-1185">Reference proteome</keyword>
<sequence>MEVLKFLGFLFVALGLALGIPKNLRDYREEKNLENFLELFGRIIMIPSAIILAVGVYI</sequence>
<protein>
    <submittedName>
        <fullName evidence="2">Uncharacterized protein</fullName>
    </submittedName>
</protein>
<evidence type="ECO:0000313" key="3">
    <source>
        <dbReference type="Proteomes" id="UP001328425"/>
    </source>
</evidence>
<feature type="transmembrane region" description="Helical" evidence="1">
    <location>
        <begin position="39"/>
        <end position="57"/>
    </location>
</feature>
<keyword evidence="1" id="KW-0812">Transmembrane</keyword>
<reference evidence="2 3" key="1">
    <citation type="submission" date="2022-11" db="EMBL/GenBank/DDBJ databases">
        <title>The First Case of Preauricular Fistular Abscess Caused by Peptoniphilus grossensis.</title>
        <authorList>
            <person name="Byun J.-H."/>
        </authorList>
    </citation>
    <scope>NUCLEOTIDE SEQUENCE [LARGE SCALE GENOMIC DNA]</scope>
    <source>
        <strain evidence="2 3">GYB008</strain>
    </source>
</reference>
<dbReference type="EMBL" id="JARBCY010000019">
    <property type="protein sequence ID" value="MEF3317585.1"/>
    <property type="molecule type" value="Genomic_DNA"/>
</dbReference>
<dbReference type="Proteomes" id="UP001328425">
    <property type="component" value="Unassembled WGS sequence"/>
</dbReference>
<keyword evidence="1" id="KW-1133">Transmembrane helix</keyword>
<comment type="caution">
    <text evidence="2">The sequence shown here is derived from an EMBL/GenBank/DDBJ whole genome shotgun (WGS) entry which is preliminary data.</text>
</comment>
<gene>
    <name evidence="2" type="ORF">PV361_02580</name>
</gene>
<dbReference type="RefSeq" id="WP_288166632.1">
    <property type="nucleotide sequence ID" value="NZ_JARBCY010000019.1"/>
</dbReference>
<evidence type="ECO:0000256" key="1">
    <source>
        <dbReference type="SAM" id="Phobius"/>
    </source>
</evidence>
<accession>A0ABU7X9B8</accession>
<evidence type="ECO:0000313" key="2">
    <source>
        <dbReference type="EMBL" id="MEF3317585.1"/>
    </source>
</evidence>
<keyword evidence="1" id="KW-0472">Membrane</keyword>
<organism evidence="2 3">
    <name type="scientific">Peptoniphilus grossensis</name>
    <dbReference type="NCBI Taxonomy" id="1465756"/>
    <lineage>
        <taxon>Bacteria</taxon>
        <taxon>Bacillati</taxon>
        <taxon>Bacillota</taxon>
        <taxon>Tissierellia</taxon>
        <taxon>Tissierellales</taxon>
        <taxon>Peptoniphilaceae</taxon>
        <taxon>Peptoniphilus</taxon>
    </lineage>
</organism>
<proteinExistence type="predicted"/>